<gene>
    <name evidence="1" type="ORF">CK203_029205</name>
</gene>
<sequence length="94" mass="11526">MRRLLQLSKLFHLRRLLWQSRLCPMRRLLQQRSRLRSRVLRRPQQSHRLHMTLPPLPDHLSTFYPIPLRRYYFLPLFSIALQTLRAMFSMVEGS</sequence>
<organism evidence="1 2">
    <name type="scientific">Vitis vinifera</name>
    <name type="common">Grape</name>
    <dbReference type="NCBI Taxonomy" id="29760"/>
    <lineage>
        <taxon>Eukaryota</taxon>
        <taxon>Viridiplantae</taxon>
        <taxon>Streptophyta</taxon>
        <taxon>Embryophyta</taxon>
        <taxon>Tracheophyta</taxon>
        <taxon>Spermatophyta</taxon>
        <taxon>Magnoliopsida</taxon>
        <taxon>eudicotyledons</taxon>
        <taxon>Gunneridae</taxon>
        <taxon>Pentapetalae</taxon>
        <taxon>rosids</taxon>
        <taxon>Vitales</taxon>
        <taxon>Vitaceae</taxon>
        <taxon>Viteae</taxon>
        <taxon>Vitis</taxon>
    </lineage>
</organism>
<evidence type="ECO:0000313" key="2">
    <source>
        <dbReference type="Proteomes" id="UP000288805"/>
    </source>
</evidence>
<dbReference type="AlphaFoldDB" id="A0A438IST8"/>
<reference evidence="1 2" key="1">
    <citation type="journal article" date="2018" name="PLoS Genet.">
        <title>Population sequencing reveals clonal diversity and ancestral inbreeding in the grapevine cultivar Chardonnay.</title>
        <authorList>
            <person name="Roach M.J."/>
            <person name="Johnson D.L."/>
            <person name="Bohlmann J."/>
            <person name="van Vuuren H.J."/>
            <person name="Jones S.J."/>
            <person name="Pretorius I.S."/>
            <person name="Schmidt S.A."/>
            <person name="Borneman A.R."/>
        </authorList>
    </citation>
    <scope>NUCLEOTIDE SEQUENCE [LARGE SCALE GENOMIC DNA]</scope>
    <source>
        <strain evidence="2">cv. Chardonnay</strain>
        <tissue evidence="1">Leaf</tissue>
    </source>
</reference>
<name>A0A438IST8_VITVI</name>
<comment type="caution">
    <text evidence="1">The sequence shown here is derived from an EMBL/GenBank/DDBJ whole genome shotgun (WGS) entry which is preliminary data.</text>
</comment>
<protein>
    <submittedName>
        <fullName evidence="1">Uncharacterized protein</fullName>
    </submittedName>
</protein>
<dbReference type="Proteomes" id="UP000288805">
    <property type="component" value="Unassembled WGS sequence"/>
</dbReference>
<accession>A0A438IST8</accession>
<evidence type="ECO:0000313" key="1">
    <source>
        <dbReference type="EMBL" id="RVW99772.1"/>
    </source>
</evidence>
<dbReference type="EMBL" id="QGNW01000085">
    <property type="protein sequence ID" value="RVW99772.1"/>
    <property type="molecule type" value="Genomic_DNA"/>
</dbReference>
<proteinExistence type="predicted"/>